<keyword evidence="5 7" id="KW-0732">Signal</keyword>
<dbReference type="PRINTS" id="PR00276">
    <property type="entry name" value="INSULINFAMLY"/>
</dbReference>
<dbReference type="GO" id="GO:0005179">
    <property type="term" value="F:hormone activity"/>
    <property type="evidence" value="ECO:0007669"/>
    <property type="project" value="InterPro"/>
</dbReference>
<evidence type="ECO:0000256" key="4">
    <source>
        <dbReference type="ARBA" id="ARBA00022685"/>
    </source>
</evidence>
<sequence>MKLALVFLLVVTGSWCFEEQQPDTPRIYCGRKLAETIQKFCYLSNAVKRDAGWWLSADAMRALEGGRGKRGIMEECCYNPCSIEVLQSYCLSFRPNFI</sequence>
<dbReference type="GO" id="GO:0008083">
    <property type="term" value="F:growth factor activity"/>
    <property type="evidence" value="ECO:0007669"/>
    <property type="project" value="InterPro"/>
</dbReference>
<evidence type="ECO:0000313" key="9">
    <source>
        <dbReference type="EMBL" id="KAJ8732445.1"/>
    </source>
</evidence>
<organism evidence="9 10">
    <name type="scientific">Mythimna separata</name>
    <name type="common">Oriental armyworm</name>
    <name type="synonym">Pseudaletia separata</name>
    <dbReference type="NCBI Taxonomy" id="271217"/>
    <lineage>
        <taxon>Eukaryota</taxon>
        <taxon>Metazoa</taxon>
        <taxon>Ecdysozoa</taxon>
        <taxon>Arthropoda</taxon>
        <taxon>Hexapoda</taxon>
        <taxon>Insecta</taxon>
        <taxon>Pterygota</taxon>
        <taxon>Neoptera</taxon>
        <taxon>Endopterygota</taxon>
        <taxon>Lepidoptera</taxon>
        <taxon>Glossata</taxon>
        <taxon>Ditrysia</taxon>
        <taxon>Noctuoidea</taxon>
        <taxon>Noctuidae</taxon>
        <taxon>Noctuinae</taxon>
        <taxon>Hadenini</taxon>
        <taxon>Mythimna</taxon>
    </lineage>
</organism>
<comment type="subcellular location">
    <subcellularLocation>
        <location evidence="1 6">Secreted</location>
    </subcellularLocation>
</comment>
<reference evidence="9" key="1">
    <citation type="submission" date="2023-03" db="EMBL/GenBank/DDBJ databases">
        <title>Chromosome-level genomes of two armyworms, Mythimna separata and Mythimna loreyi, provide insights into the biosynthesis and reception of sex pheromones.</title>
        <authorList>
            <person name="Zhao H."/>
        </authorList>
    </citation>
    <scope>NUCLEOTIDE SEQUENCE</scope>
    <source>
        <strain evidence="9">BeijingLab</strain>
        <tissue evidence="9">Pupa</tissue>
    </source>
</reference>
<keyword evidence="10" id="KW-1185">Reference proteome</keyword>
<evidence type="ECO:0000256" key="5">
    <source>
        <dbReference type="ARBA" id="ARBA00022729"/>
    </source>
</evidence>
<keyword evidence="4" id="KW-0165">Cleavage on pair of basic residues</keyword>
<dbReference type="PRINTS" id="PR02003">
    <property type="entry name" value="BOMBYXIN"/>
</dbReference>
<feature type="signal peptide" evidence="7">
    <location>
        <begin position="1"/>
        <end position="16"/>
    </location>
</feature>
<evidence type="ECO:0000256" key="3">
    <source>
        <dbReference type="ARBA" id="ARBA00022525"/>
    </source>
</evidence>
<gene>
    <name evidence="9" type="ORF">PYW07_015044</name>
</gene>
<dbReference type="PROSITE" id="PS00262">
    <property type="entry name" value="INSULIN"/>
    <property type="match status" value="1"/>
</dbReference>
<accession>A0AAD7YWL7</accession>
<feature type="chain" id="PRO_5041993624" description="Insulin-like domain-containing protein" evidence="7">
    <location>
        <begin position="17"/>
        <end position="98"/>
    </location>
</feature>
<keyword evidence="3 6" id="KW-0964">Secreted</keyword>
<protein>
    <recommendedName>
        <fullName evidence="8">Insulin-like domain-containing protein</fullName>
    </recommendedName>
</protein>
<dbReference type="InterPro" id="IPR022353">
    <property type="entry name" value="Insulin_CS"/>
</dbReference>
<dbReference type="Gene3D" id="1.10.100.10">
    <property type="entry name" value="Insulin-like"/>
    <property type="match status" value="1"/>
</dbReference>
<dbReference type="EMBL" id="JARGEI010000004">
    <property type="protein sequence ID" value="KAJ8732445.1"/>
    <property type="molecule type" value="Genomic_DNA"/>
</dbReference>
<dbReference type="CDD" id="cd04366">
    <property type="entry name" value="IlGF_insulin_bombyxin_like"/>
    <property type="match status" value="1"/>
</dbReference>
<dbReference type="Pfam" id="PF00049">
    <property type="entry name" value="Insulin"/>
    <property type="match status" value="1"/>
</dbReference>
<dbReference type="GO" id="GO:0005615">
    <property type="term" value="C:extracellular space"/>
    <property type="evidence" value="ECO:0007669"/>
    <property type="project" value="InterPro"/>
</dbReference>
<dbReference type="InterPro" id="IPR036438">
    <property type="entry name" value="Insulin-like_sf"/>
</dbReference>
<evidence type="ECO:0000259" key="8">
    <source>
        <dbReference type="SMART" id="SM00078"/>
    </source>
</evidence>
<evidence type="ECO:0000256" key="1">
    <source>
        <dbReference type="ARBA" id="ARBA00004613"/>
    </source>
</evidence>
<evidence type="ECO:0000313" key="10">
    <source>
        <dbReference type="Proteomes" id="UP001231518"/>
    </source>
</evidence>
<dbReference type="SUPFAM" id="SSF56994">
    <property type="entry name" value="Insulin-like"/>
    <property type="match status" value="1"/>
</dbReference>
<comment type="caution">
    <text evidence="9">The sequence shown here is derived from an EMBL/GenBank/DDBJ whole genome shotgun (WGS) entry which is preliminary data.</text>
</comment>
<proteinExistence type="inferred from homology"/>
<comment type="similarity">
    <text evidence="2 6">Belongs to the insulin family.</text>
</comment>
<dbReference type="InterPro" id="IPR022352">
    <property type="entry name" value="Ins/IGF/rlx"/>
</dbReference>
<dbReference type="Proteomes" id="UP001231518">
    <property type="component" value="Chromosome 6"/>
</dbReference>
<dbReference type="AlphaFoldDB" id="A0AAD7YWL7"/>
<evidence type="ECO:0000256" key="2">
    <source>
        <dbReference type="ARBA" id="ARBA00009034"/>
    </source>
</evidence>
<evidence type="ECO:0000256" key="7">
    <source>
        <dbReference type="SAM" id="SignalP"/>
    </source>
</evidence>
<dbReference type="InterPro" id="IPR016179">
    <property type="entry name" value="Insulin-like"/>
</dbReference>
<feature type="domain" description="Insulin-like" evidence="8">
    <location>
        <begin position="26"/>
        <end position="90"/>
    </location>
</feature>
<evidence type="ECO:0000256" key="6">
    <source>
        <dbReference type="RuleBase" id="RU000406"/>
    </source>
</evidence>
<dbReference type="SMART" id="SM00078">
    <property type="entry name" value="IlGF"/>
    <property type="match status" value="1"/>
</dbReference>
<dbReference type="InterPro" id="IPR017097">
    <property type="entry name" value="Bombyxin"/>
</dbReference>
<name>A0AAD7YWL7_MYTSE</name>